<evidence type="ECO:0000256" key="11">
    <source>
        <dbReference type="SAM" id="Phobius"/>
    </source>
</evidence>
<feature type="domain" description="Cadherin" evidence="13">
    <location>
        <begin position="790"/>
        <end position="907"/>
    </location>
</feature>
<dbReference type="STRING" id="46835.A0A504YKU6"/>
<gene>
    <name evidence="14" type="ORF">FGIG_00296</name>
</gene>
<dbReference type="PANTHER" id="PTHR24028:SF146">
    <property type="entry name" value="CADHERIN 96CB, ISOFORM D-RELATED"/>
    <property type="match status" value="1"/>
</dbReference>
<dbReference type="InterPro" id="IPR020894">
    <property type="entry name" value="Cadherin_CS"/>
</dbReference>
<sequence>MGLYQTHLIITIFWSPLVIPFCIGTDAANGGFQKELTYAINEESEVGSFVGNLKLDAERKFLIPYNQLTRFDLYDDTRQGYFRVEQETGKLFVAARIDREAICPQPDDLIPDKLTTYTEDIWSTLPGQRNGDQSGANVCQVHLALHIAQQFWVNVIITIHDINDHKPYFPIGSADAEPSLYTVNISESVTAGYEIPLIGAKDADAGMNSVQTYSLRGAELDPSLFAIAYKPPFTLNLVILQELDAETKSTYHGELVACDGGQPQPLCGAQPFQVFVNDLNDNKPVFTKSLYEVEVEETLPINSTVIRLNATDADSGPRGEVQYLFGQPISQAVHHHFRLDPVTGELATRRGMNARENPRFIIPVVAKDGGLVPLMGQTVVQITVRDVNDHDPWIEIRAVQSVRQQGPQSRSNITDKNTSLFVSENQPIGTNIGVLIAGDEDVGDNSAVVCHLKSNQAHFYLEHANSAKGREMYRLGTNFSFDREALPDGVVYVDVLCLDGGNPKRSTERKIAIQVLDENEFTPSFDTSKKTQNVYLEEGKPVGTFVIQVRATDEDATPKIEHYLSREAQNLFQIDAESGAITTRVILDREQMPKIRFNVYATDQDHSDRRASPAVANITVHLADINDNAPELTGNRAFHIVENRPGFSDLVGQLTSIDKDVGNNGTVRYGLVSVSGNGNPIANDTFMLNPDSGKLFTLRSLDREQYSQYELVVLLEDRGTPHALNSTATITVDVLDENDNAPVWSDPLRIMSALKYVSVPEALRRNSRMLGLVNFKDLGLLNATTPFYHGQKVARLTATDPDAPHNANLTYHLLATYFIPFNEEYDLGKESAHSFVSRVAPNVPTYFKLSETTGDLFIGPGLGGAGSAKSGLAELYLRVCDNGNPPLESSARLFVQLTSHNPTSVILDSNNGGFLSYLISTGHLGIALIVVLFVIMCLTSICLVVAFTTIRRKSSGGTCDCFCCPSAQRKALRLSIDNDPVQQNSQFTVEGTGIMFDSRPNATGRIYQGPKSQSIFPEGASLYKWVPECSFPMGNFGPPPIYNLPLLNNTMDRMHSSHTDSDKSGMALLPCEFPCPSTHSQDDRGSTDEHGQDAIIGRCDTQMLVKCPILEANRGAQITDGTKRTDPNLVSNKATGSEIDGGSADSGQGGSEEEALAMDGLRYGFSQLQTLRSFEFPPGRSDLVSISQSGLKSLTDASKKDSLSVRNSHSNATACGSFSTITTFTHTTDQANPRSPKTTPSPPCVLPPPPACVECSRPRWQRPLFTNAEFGHHNRLFEEFPRKPATPPRQSFTLPPASKVVTSESEKGRLNEYSPLTTRSKVATLSNLPGKQWCQ</sequence>
<keyword evidence="15" id="KW-1185">Reference proteome</keyword>
<evidence type="ECO:0000256" key="12">
    <source>
        <dbReference type="SAM" id="SignalP"/>
    </source>
</evidence>
<keyword evidence="5" id="KW-0130">Cell adhesion</keyword>
<dbReference type="GO" id="GO:0005509">
    <property type="term" value="F:calcium ion binding"/>
    <property type="evidence" value="ECO:0007669"/>
    <property type="project" value="UniProtKB-UniRule"/>
</dbReference>
<comment type="subcellular location">
    <subcellularLocation>
        <location evidence="1">Membrane</location>
        <topology evidence="1">Single-pass membrane protein</topology>
    </subcellularLocation>
</comment>
<feature type="region of interest" description="Disordered" evidence="10">
    <location>
        <begin position="1118"/>
        <end position="1151"/>
    </location>
</feature>
<name>A0A504YKU6_FASGI</name>
<keyword evidence="3" id="KW-0677">Repeat</keyword>
<proteinExistence type="predicted"/>
<dbReference type="PROSITE" id="PS00232">
    <property type="entry name" value="CADHERIN_1"/>
    <property type="match status" value="3"/>
</dbReference>
<dbReference type="EMBL" id="SUNJ01007540">
    <property type="protein sequence ID" value="TPP61904.1"/>
    <property type="molecule type" value="Genomic_DNA"/>
</dbReference>
<evidence type="ECO:0000256" key="5">
    <source>
        <dbReference type="ARBA" id="ARBA00022889"/>
    </source>
</evidence>
<feature type="domain" description="Cadherin" evidence="13">
    <location>
        <begin position="632"/>
        <end position="744"/>
    </location>
</feature>
<dbReference type="PRINTS" id="PR00205">
    <property type="entry name" value="CADHERIN"/>
</dbReference>
<evidence type="ECO:0000256" key="1">
    <source>
        <dbReference type="ARBA" id="ARBA00004167"/>
    </source>
</evidence>
<dbReference type="InterPro" id="IPR050174">
    <property type="entry name" value="Protocadherin/Cadherin-CA"/>
</dbReference>
<evidence type="ECO:0000313" key="14">
    <source>
        <dbReference type="EMBL" id="TPP61904.1"/>
    </source>
</evidence>
<dbReference type="FunFam" id="2.60.40.60:FF:000002">
    <property type="entry name" value="Protocadherin alpha 2"/>
    <property type="match status" value="1"/>
</dbReference>
<evidence type="ECO:0000256" key="2">
    <source>
        <dbReference type="ARBA" id="ARBA00022692"/>
    </source>
</evidence>
<protein>
    <submittedName>
        <fullName evidence="14">Protocadherin-1</fullName>
    </submittedName>
</protein>
<evidence type="ECO:0000256" key="3">
    <source>
        <dbReference type="ARBA" id="ARBA00022737"/>
    </source>
</evidence>
<evidence type="ECO:0000256" key="6">
    <source>
        <dbReference type="ARBA" id="ARBA00022989"/>
    </source>
</evidence>
<feature type="transmembrane region" description="Helical" evidence="11">
    <location>
        <begin position="924"/>
        <end position="947"/>
    </location>
</feature>
<keyword evidence="12" id="KW-0732">Signal</keyword>
<keyword evidence="6 11" id="KW-1133">Transmembrane helix</keyword>
<feature type="domain" description="Cadherin" evidence="13">
    <location>
        <begin position="414"/>
        <end position="525"/>
    </location>
</feature>
<dbReference type="PROSITE" id="PS50268">
    <property type="entry name" value="CADHERIN_2"/>
    <property type="match status" value="7"/>
</dbReference>
<feature type="chain" id="PRO_5021301353" evidence="12">
    <location>
        <begin position="25"/>
        <end position="1335"/>
    </location>
</feature>
<dbReference type="OrthoDB" id="6252479at2759"/>
<evidence type="ECO:0000256" key="7">
    <source>
        <dbReference type="ARBA" id="ARBA00023136"/>
    </source>
</evidence>
<organism evidence="14 15">
    <name type="scientific">Fasciola gigantica</name>
    <name type="common">Giant liver fluke</name>
    <dbReference type="NCBI Taxonomy" id="46835"/>
    <lineage>
        <taxon>Eukaryota</taxon>
        <taxon>Metazoa</taxon>
        <taxon>Spiralia</taxon>
        <taxon>Lophotrochozoa</taxon>
        <taxon>Platyhelminthes</taxon>
        <taxon>Trematoda</taxon>
        <taxon>Digenea</taxon>
        <taxon>Plagiorchiida</taxon>
        <taxon>Echinostomata</taxon>
        <taxon>Echinostomatoidea</taxon>
        <taxon>Fasciolidae</taxon>
        <taxon>Fasciola</taxon>
    </lineage>
</organism>
<dbReference type="GO" id="GO:0007156">
    <property type="term" value="P:homophilic cell adhesion via plasma membrane adhesion molecules"/>
    <property type="evidence" value="ECO:0007669"/>
    <property type="project" value="InterPro"/>
</dbReference>
<dbReference type="CDD" id="cd11304">
    <property type="entry name" value="Cadherin_repeat"/>
    <property type="match status" value="7"/>
</dbReference>
<dbReference type="InterPro" id="IPR015919">
    <property type="entry name" value="Cadherin-like_sf"/>
</dbReference>
<dbReference type="InterPro" id="IPR013164">
    <property type="entry name" value="Cadherin_N"/>
</dbReference>
<keyword evidence="7 11" id="KW-0472">Membrane</keyword>
<keyword evidence="4 9" id="KW-0106">Calcium</keyword>
<dbReference type="FunFam" id="2.60.40.60:FF:000092">
    <property type="entry name" value="Protocadherin 8"/>
    <property type="match status" value="2"/>
</dbReference>
<dbReference type="PANTHER" id="PTHR24028">
    <property type="entry name" value="CADHERIN-87A"/>
    <property type="match status" value="1"/>
</dbReference>
<feature type="signal peptide" evidence="12">
    <location>
        <begin position="1"/>
        <end position="24"/>
    </location>
</feature>
<dbReference type="Proteomes" id="UP000316759">
    <property type="component" value="Unassembled WGS sequence"/>
</dbReference>
<accession>A0A504YKU6</accession>
<evidence type="ECO:0000313" key="15">
    <source>
        <dbReference type="Proteomes" id="UP000316759"/>
    </source>
</evidence>
<dbReference type="InterPro" id="IPR002126">
    <property type="entry name" value="Cadherin-like_dom"/>
</dbReference>
<evidence type="ECO:0000256" key="9">
    <source>
        <dbReference type="PROSITE-ProRule" id="PRU00043"/>
    </source>
</evidence>
<evidence type="ECO:0000256" key="8">
    <source>
        <dbReference type="ARBA" id="ARBA00023180"/>
    </source>
</evidence>
<feature type="region of interest" description="Disordered" evidence="10">
    <location>
        <begin position="1280"/>
        <end position="1315"/>
    </location>
</feature>
<evidence type="ECO:0000259" key="13">
    <source>
        <dbReference type="PROSITE" id="PS50268"/>
    </source>
</evidence>
<feature type="domain" description="Cadherin" evidence="13">
    <location>
        <begin position="32"/>
        <end position="169"/>
    </location>
</feature>
<dbReference type="Pfam" id="PF08266">
    <property type="entry name" value="Cadherin_2"/>
    <property type="match status" value="1"/>
</dbReference>
<dbReference type="Gene3D" id="2.60.40.60">
    <property type="entry name" value="Cadherins"/>
    <property type="match status" value="7"/>
</dbReference>
<dbReference type="SMART" id="SM00112">
    <property type="entry name" value="CA"/>
    <property type="match status" value="6"/>
</dbReference>
<evidence type="ECO:0000256" key="4">
    <source>
        <dbReference type="ARBA" id="ARBA00022837"/>
    </source>
</evidence>
<dbReference type="Pfam" id="PF00028">
    <property type="entry name" value="Cadherin"/>
    <property type="match status" value="3"/>
</dbReference>
<feature type="domain" description="Cadherin" evidence="13">
    <location>
        <begin position="287"/>
        <end position="394"/>
    </location>
</feature>
<evidence type="ECO:0000256" key="10">
    <source>
        <dbReference type="SAM" id="MobiDB-lite"/>
    </source>
</evidence>
<feature type="domain" description="Cadherin" evidence="13">
    <location>
        <begin position="177"/>
        <end position="286"/>
    </location>
</feature>
<keyword evidence="2 11" id="KW-0812">Transmembrane</keyword>
<comment type="caution">
    <text evidence="14">The sequence shown here is derived from an EMBL/GenBank/DDBJ whole genome shotgun (WGS) entry which is preliminary data.</text>
</comment>
<reference evidence="14 15" key="1">
    <citation type="submission" date="2019-04" db="EMBL/GenBank/DDBJ databases">
        <title>Annotation for the trematode Fasciola gigantica.</title>
        <authorList>
            <person name="Choi Y.-J."/>
        </authorList>
    </citation>
    <scope>NUCLEOTIDE SEQUENCE [LARGE SCALE GENOMIC DNA]</scope>
    <source>
        <strain evidence="14">Uganda_cow_1</strain>
    </source>
</reference>
<dbReference type="SUPFAM" id="SSF49313">
    <property type="entry name" value="Cadherin-like"/>
    <property type="match status" value="6"/>
</dbReference>
<feature type="domain" description="Cadherin" evidence="13">
    <location>
        <begin position="528"/>
        <end position="632"/>
    </location>
</feature>
<dbReference type="GO" id="GO:0005886">
    <property type="term" value="C:plasma membrane"/>
    <property type="evidence" value="ECO:0007669"/>
    <property type="project" value="InterPro"/>
</dbReference>
<keyword evidence="8" id="KW-0325">Glycoprotein</keyword>